<feature type="domain" description="TIR" evidence="5">
    <location>
        <begin position="21"/>
        <end position="189"/>
    </location>
</feature>
<comment type="caution">
    <text evidence="6">The sequence shown here is derived from an EMBL/GenBank/DDBJ whole genome shotgun (WGS) entry which is preliminary data.</text>
</comment>
<dbReference type="Proteomes" id="UP000238479">
    <property type="component" value="Chromosome 5"/>
</dbReference>
<accession>A0A2P6QIR1</accession>
<dbReference type="PRINTS" id="PR00364">
    <property type="entry name" value="DISEASERSIST"/>
</dbReference>
<organism evidence="6 7">
    <name type="scientific">Rosa chinensis</name>
    <name type="common">China rose</name>
    <dbReference type="NCBI Taxonomy" id="74649"/>
    <lineage>
        <taxon>Eukaryota</taxon>
        <taxon>Viridiplantae</taxon>
        <taxon>Streptophyta</taxon>
        <taxon>Embryophyta</taxon>
        <taxon>Tracheophyta</taxon>
        <taxon>Spermatophyta</taxon>
        <taxon>Magnoliopsida</taxon>
        <taxon>eudicotyledons</taxon>
        <taxon>Gunneridae</taxon>
        <taxon>Pentapetalae</taxon>
        <taxon>rosids</taxon>
        <taxon>fabids</taxon>
        <taxon>Rosales</taxon>
        <taxon>Rosaceae</taxon>
        <taxon>Rosoideae</taxon>
        <taxon>Rosoideae incertae sedis</taxon>
        <taxon>Rosa</taxon>
    </lineage>
</organism>
<gene>
    <name evidence="6" type="ORF">RchiOBHm_Chr5g0064701</name>
</gene>
<dbReference type="GO" id="GO:0006952">
    <property type="term" value="P:defense response"/>
    <property type="evidence" value="ECO:0007669"/>
    <property type="project" value="InterPro"/>
</dbReference>
<dbReference type="InterPro" id="IPR058546">
    <property type="entry name" value="RPS4B/Roq1-like_LRR"/>
</dbReference>
<keyword evidence="1" id="KW-0433">Leucine-rich repeat</keyword>
<dbReference type="Pfam" id="PF23282">
    <property type="entry name" value="WHD_ROQ1"/>
    <property type="match status" value="1"/>
</dbReference>
<name>A0A2P6QIR1_ROSCH</name>
<keyword evidence="6" id="KW-0675">Receptor</keyword>
<evidence type="ECO:0000259" key="5">
    <source>
        <dbReference type="PROSITE" id="PS50104"/>
    </source>
</evidence>
<dbReference type="InterPro" id="IPR042197">
    <property type="entry name" value="Apaf_helical"/>
</dbReference>
<dbReference type="InterPro" id="IPR027417">
    <property type="entry name" value="P-loop_NTPase"/>
</dbReference>
<dbReference type="GO" id="GO:0007165">
    <property type="term" value="P:signal transduction"/>
    <property type="evidence" value="ECO:0007669"/>
    <property type="project" value="InterPro"/>
</dbReference>
<evidence type="ECO:0000256" key="2">
    <source>
        <dbReference type="ARBA" id="ARBA00022737"/>
    </source>
</evidence>
<dbReference type="InterPro" id="IPR001611">
    <property type="entry name" value="Leu-rich_rpt"/>
</dbReference>
<dbReference type="GO" id="GO:0016787">
    <property type="term" value="F:hydrolase activity"/>
    <property type="evidence" value="ECO:0007669"/>
    <property type="project" value="UniProtKB-KW"/>
</dbReference>
<evidence type="ECO:0000256" key="3">
    <source>
        <dbReference type="ARBA" id="ARBA00022821"/>
    </source>
</evidence>
<evidence type="ECO:0000313" key="7">
    <source>
        <dbReference type="Proteomes" id="UP000238479"/>
    </source>
</evidence>
<dbReference type="Gramene" id="PRQ34066">
    <property type="protein sequence ID" value="PRQ34066"/>
    <property type="gene ID" value="RchiOBHm_Chr5g0064701"/>
</dbReference>
<dbReference type="InterPro" id="IPR035897">
    <property type="entry name" value="Toll_tir_struct_dom_sf"/>
</dbReference>
<keyword evidence="2" id="KW-0677">Repeat</keyword>
<dbReference type="InterPro" id="IPR032675">
    <property type="entry name" value="LRR_dom_sf"/>
</dbReference>
<dbReference type="Gene3D" id="3.40.50.10140">
    <property type="entry name" value="Toll/interleukin-1 receptor homology (TIR) domain"/>
    <property type="match status" value="1"/>
</dbReference>
<dbReference type="Pfam" id="PF01582">
    <property type="entry name" value="TIR"/>
    <property type="match status" value="1"/>
</dbReference>
<dbReference type="SUPFAM" id="SSF52058">
    <property type="entry name" value="L domain-like"/>
    <property type="match status" value="1"/>
</dbReference>
<dbReference type="InterPro" id="IPR002182">
    <property type="entry name" value="NB-ARC"/>
</dbReference>
<dbReference type="FunFam" id="3.40.50.10140:FF:000007">
    <property type="entry name" value="Disease resistance protein (TIR-NBS-LRR class)"/>
    <property type="match status" value="1"/>
</dbReference>
<dbReference type="AlphaFoldDB" id="A0A2P6QIR1"/>
<dbReference type="Gene3D" id="1.10.8.430">
    <property type="entry name" value="Helical domain of apoptotic protease-activating factors"/>
    <property type="match status" value="1"/>
</dbReference>
<dbReference type="SUPFAM" id="SSF52540">
    <property type="entry name" value="P-loop containing nucleoside triphosphate hydrolases"/>
    <property type="match status" value="1"/>
</dbReference>
<dbReference type="InterPro" id="IPR044974">
    <property type="entry name" value="Disease_R_plants"/>
</dbReference>
<dbReference type="SUPFAM" id="SSF52200">
    <property type="entry name" value="Toll/Interleukin receptor TIR domain"/>
    <property type="match status" value="1"/>
</dbReference>
<dbReference type="GO" id="GO:0043531">
    <property type="term" value="F:ADP binding"/>
    <property type="evidence" value="ECO:0007669"/>
    <property type="project" value="InterPro"/>
</dbReference>
<dbReference type="InterPro" id="IPR000157">
    <property type="entry name" value="TIR_dom"/>
</dbReference>
<dbReference type="PROSITE" id="PS51450">
    <property type="entry name" value="LRR"/>
    <property type="match status" value="1"/>
</dbReference>
<proteinExistence type="predicted"/>
<dbReference type="SMART" id="SM00255">
    <property type="entry name" value="TIR"/>
    <property type="match status" value="1"/>
</dbReference>
<evidence type="ECO:0000313" key="6">
    <source>
        <dbReference type="EMBL" id="PRQ34066.1"/>
    </source>
</evidence>
<dbReference type="Pfam" id="PF00931">
    <property type="entry name" value="NB-ARC"/>
    <property type="match status" value="1"/>
</dbReference>
<dbReference type="InterPro" id="IPR058192">
    <property type="entry name" value="WHD_ROQ1-like"/>
</dbReference>
<protein>
    <submittedName>
        <fullName evidence="6">Putative toll-like receptor, P-loop containing nucleoside triphosphate hydrolase</fullName>
    </submittedName>
</protein>
<keyword evidence="7" id="KW-1185">Reference proteome</keyword>
<keyword evidence="4" id="KW-0520">NAD</keyword>
<evidence type="ECO:0000256" key="4">
    <source>
        <dbReference type="ARBA" id="ARBA00023027"/>
    </source>
</evidence>
<dbReference type="Pfam" id="PF23286">
    <property type="entry name" value="LRR_13"/>
    <property type="match status" value="1"/>
</dbReference>
<dbReference type="EMBL" id="PDCK01000043">
    <property type="protein sequence ID" value="PRQ34066.1"/>
    <property type="molecule type" value="Genomic_DNA"/>
</dbReference>
<dbReference type="PANTHER" id="PTHR11017:SF527">
    <property type="entry name" value="TMV RESISTANCE PROTEIN N-LIKE"/>
    <property type="match status" value="1"/>
</dbReference>
<keyword evidence="6" id="KW-0378">Hydrolase</keyword>
<dbReference type="PANTHER" id="PTHR11017">
    <property type="entry name" value="LEUCINE-RICH REPEAT-CONTAINING PROTEIN"/>
    <property type="match status" value="1"/>
</dbReference>
<reference evidence="6 7" key="1">
    <citation type="journal article" date="2018" name="Nat. Genet.">
        <title>The Rosa genome provides new insights in the design of modern roses.</title>
        <authorList>
            <person name="Bendahmane M."/>
        </authorList>
    </citation>
    <scope>NUCLEOTIDE SEQUENCE [LARGE SCALE GENOMIC DNA]</scope>
    <source>
        <strain evidence="7">cv. Old Blush</strain>
    </source>
</reference>
<keyword evidence="3" id="KW-0611">Plant defense</keyword>
<dbReference type="PROSITE" id="PS50104">
    <property type="entry name" value="TIR"/>
    <property type="match status" value="1"/>
</dbReference>
<dbReference type="Gene3D" id="3.80.10.10">
    <property type="entry name" value="Ribonuclease Inhibitor"/>
    <property type="match status" value="2"/>
</dbReference>
<dbReference type="Gene3D" id="3.40.50.300">
    <property type="entry name" value="P-loop containing nucleotide triphosphate hydrolases"/>
    <property type="match status" value="1"/>
</dbReference>
<dbReference type="OMA" id="WLRNDIS"/>
<evidence type="ECO:0000256" key="1">
    <source>
        <dbReference type="ARBA" id="ARBA00022614"/>
    </source>
</evidence>
<sequence length="1007" mass="114705">MALSTHRASSSRAWAEPPPQWNFDVFLSFRGEDTRTGFVSHLFRELQYRQVFKTFKDDRELEIGASISPELLRAIEQSHLAIVVLSPNYASSTWCLDELSKIIESMETGDKRILPVFFNVDPSDVRHQRKSFDEAFAKHEVKFSNDPEKVERWREALRKVANLSGWDKKNYKCESELIEVIVKRVWEKVLPTITLSDSKEKLVGIEFRLWQMGFLLAPEEKDVRFIGIWGMGGVGKTTLARLVFERISHHFEVAEFLDVRKFHGPLVNLQKQVLSPVLKENVSQVWDVYKGTFFIRKCLSNKKVLLVVDDVDSRDILEKVALDKSWFGDGSRIIVTTRDKRLLTERHIELSFELGRLDDNNALELFSHKAFEKDQPEEGFLELSKCFVDYAKGLPLALKTLGSSLYQRKLEEWNSTLESLKRILNPTIFDSLKLSYDALNHLQQEIFLDIAFFYKGVGKGRVNQLLEYCYDYNCLIEINVLIEKSLLTIDLDNNVGMHGLIEEMAWEIVCQHSREEPGLRSRLCHRKDIFLVFTGNTGTDAIKGIQLCLPCLEEADSSWNFECFSRMPKLKFLEFDNLIISSGPTFLPNSLRILIWNWYPSKSLPASFRPNMLAELKMQRSNLVRLWDGRQDLPYLKYMDLSESKNLKETPDFTGIPNLEELSLANCDGLVKVHPSIAVNKKLKRLILNQCKNVKSFPSKIEMDSLEFLNLSDCSKVKIPEFGEGMKNLSILLIPGTATEELTSSIEHLVGLTSLDISDSKSLLSFPGTAIFKLKFLRQLQMDGCPKLKKLVENTGKAESLKPPALRQMFDGLFKRKGPKSVFLALPSSRDLSSLWELTLSDSNLCQGVIPDDIGYCLPSLNKLDLGGNNFDSLPASIRCLSKLRSINLKGCKRLQQLPDLPPNAQLEVRADDCYSLKLFSEPQGRFTYFHSFNLTTVNCFGLIDNEGLNNGIFSMLRRLAAQVLSLSLSLSLSLMCDYSCGVGDLSTLSLIPHCSSSVIRYCKSRR</sequence>